<dbReference type="Proteomes" id="UP001501710">
    <property type="component" value="Unassembled WGS sequence"/>
</dbReference>
<proteinExistence type="predicted"/>
<accession>A0ABP8CFT6</accession>
<dbReference type="SUPFAM" id="SSF50494">
    <property type="entry name" value="Trypsin-like serine proteases"/>
    <property type="match status" value="1"/>
</dbReference>
<name>A0ABP8CFT6_9ACTN</name>
<dbReference type="InterPro" id="IPR043504">
    <property type="entry name" value="Peptidase_S1_PA_chymotrypsin"/>
</dbReference>
<dbReference type="InterPro" id="IPR027417">
    <property type="entry name" value="P-loop_NTPase"/>
</dbReference>
<sequence>MTTRIQELLRGCVVRLAAPGTAGGTGFFVAPGTIVTCAHVVAGAVGPVTASLAGRDVPAEVVAVHPDEPGSPYPFPDLALLRVDETGHPCVLLDTADPRWDDRMHCAGYTRTWPGDEPTPEPELFTFVGVHHVDGPYLKLSGGQAVPGMSGGPLVNLRTMAVCGILKTTRHADAPYGGWGIPLAPLRELHPEVIAEADAFHRADRRWREATDPIDPLLAGLSAVGADYVSRIENFLVEYLGRPGHPTPFGGRDAQLAELTTWLRSPDATPYALVAAEAGRGKSALLVRWSQDVLRQGLADVIVIPVSLRFNTGHASVVFPALATRLAKVYGEPPTSTELSAEQWKEVCAGYLRRPPPSGRPLLVVVDGLDEATDWRPGPDLFPAVPAPGVRVLASARYLAGDVAAEGWLARLNWPPPLATAMALPPMDRDGVAQVLVEMGDPLVHLASVVDVVSELYRLSEGDPLLVRLYVEALLPYGERAAAISPDELPTIDRGLGGYFERWWLEQERLWDQQGRNSREERRNLQDVLNALSSSLGPLSLDDLAELLPDLPGLTLGSLTREVGRFVIGDGRATGFVFSHPRLAMFFLDAMSARERRAWEERFLDYGRQTLERVRGGETDVPSYPIRFHGAHLEAAAAPDEELYALLDRTWLRAWEALEGGDSGFLNDSERAWRRAETGADARSFEVRLLCALIRSSVAARSENIPPRLLVESVVAGVITPAQAVALCRRISDEDRRARAVIRLAPALPVEWSGEFVAIAGSMTRGTITAHVLTNIAAHLDERSVRRALSVVRALAADQPRLLPLAALSARLPQEEGDAVTGEIMATLPAHLASLRNDAARGRSLTALADRVAPERLPELAALADRVEDPRAAVRALCAIARRLPPPEREELVGRAVHRAEVVHRELPKPWALAQVDLALAELLPEMRVPALEALETVARWGERVDRQLFAARSWLGTIERRDWPALLLSSLRWSTGHLMEELAPCLPADIRAWLSDPDSAAPGGLWAGPQSPPEGPEVRAWSLAAEGPAAAPGLVAAALRDAGELCPAQRAPTLTALALCHTGEDRRRLLTEALTGAQQIDDLPARLATLPTVMDDLDSPERAAAQKLLFKARTGGPLAHVLNVGPIEPDAVDSALAAARDAPEPLDRAQALIVLMAGVPADRRAECREPAVTALLELPLQSRLRVLLGRGRGRGATDGIDEVLYDPAALADAGEEYLFRILPNIRHRPELLDRAVERLALLLFAPFGGSHHPSFFLSVWPQLSRQLPQNAVRTLWTAALSATPTVRADVIPLLVPRLPADLLEDAVDAALRDARAPADAETLADGLAAVYAGLPAEPRLRLLDAALGPKAHLARLQQIAAHVAPEQRRTVIDRVAELIPADQAALYPTLVRTYPEELTRPVLTTVLEAEPSTIPTQTLAELCAHVDAETAEALQNEILESVQHCDIATIRRLLRSLPEQLAPEVVRRVMRDRPSQDLSPLIKELPTAALPPLAERIVRLEPPSARLTALGPLVARDGTRMPDSRWRAALEMIEDLAVQGKVGSNEVLAFLRKALPPMDDDRARDFTDAILRCPDPSRCAAALAALAERVSPAARAAVLDRMLDIVDAGPNARHAARVLTEAAAVAAGNDRGTWRTLEAVARLHHDHSRHGALEKLTPAIRKSTASTAAPVPEWDRALRQLSRRSRPTAVMDLVLLVSGGAPLAPRPQDMAAAYFGALRATGEWWP</sequence>
<gene>
    <name evidence="1" type="ORF">GCM10022254_54910</name>
</gene>
<reference evidence="2" key="1">
    <citation type="journal article" date="2019" name="Int. J. Syst. Evol. Microbiol.">
        <title>The Global Catalogue of Microorganisms (GCM) 10K type strain sequencing project: providing services to taxonomists for standard genome sequencing and annotation.</title>
        <authorList>
            <consortium name="The Broad Institute Genomics Platform"/>
            <consortium name="The Broad Institute Genome Sequencing Center for Infectious Disease"/>
            <person name="Wu L."/>
            <person name="Ma J."/>
        </authorList>
    </citation>
    <scope>NUCLEOTIDE SEQUENCE [LARGE SCALE GENOMIC DNA]</scope>
    <source>
        <strain evidence="2">JCM 17440</strain>
    </source>
</reference>
<organism evidence="1 2">
    <name type="scientific">Actinomadura meridiana</name>
    <dbReference type="NCBI Taxonomy" id="559626"/>
    <lineage>
        <taxon>Bacteria</taxon>
        <taxon>Bacillati</taxon>
        <taxon>Actinomycetota</taxon>
        <taxon>Actinomycetes</taxon>
        <taxon>Streptosporangiales</taxon>
        <taxon>Thermomonosporaceae</taxon>
        <taxon>Actinomadura</taxon>
    </lineage>
</organism>
<dbReference type="EMBL" id="BAABAS010000020">
    <property type="protein sequence ID" value="GAA4238538.1"/>
    <property type="molecule type" value="Genomic_DNA"/>
</dbReference>
<evidence type="ECO:0008006" key="3">
    <source>
        <dbReference type="Google" id="ProtNLM"/>
    </source>
</evidence>
<protein>
    <recommendedName>
        <fullName evidence="3">Trypsin-like peptidase domain-containing protein</fullName>
    </recommendedName>
</protein>
<evidence type="ECO:0000313" key="2">
    <source>
        <dbReference type="Proteomes" id="UP001501710"/>
    </source>
</evidence>
<dbReference type="Gene3D" id="2.40.10.10">
    <property type="entry name" value="Trypsin-like serine proteases"/>
    <property type="match status" value="1"/>
</dbReference>
<evidence type="ECO:0000313" key="1">
    <source>
        <dbReference type="EMBL" id="GAA4238538.1"/>
    </source>
</evidence>
<comment type="caution">
    <text evidence="1">The sequence shown here is derived from an EMBL/GenBank/DDBJ whole genome shotgun (WGS) entry which is preliminary data.</text>
</comment>
<dbReference type="Gene3D" id="3.40.50.300">
    <property type="entry name" value="P-loop containing nucleotide triphosphate hydrolases"/>
    <property type="match status" value="1"/>
</dbReference>
<dbReference type="Pfam" id="PF13365">
    <property type="entry name" value="Trypsin_2"/>
    <property type="match status" value="1"/>
</dbReference>
<dbReference type="InterPro" id="IPR009003">
    <property type="entry name" value="Peptidase_S1_PA"/>
</dbReference>
<keyword evidence="2" id="KW-1185">Reference proteome</keyword>
<dbReference type="RefSeq" id="WP_344902067.1">
    <property type="nucleotide sequence ID" value="NZ_BAABAS010000020.1"/>
</dbReference>